<dbReference type="AlphaFoldDB" id="A0A938YI14"/>
<feature type="region of interest" description="Disordered" evidence="1">
    <location>
        <begin position="1"/>
        <end position="54"/>
    </location>
</feature>
<feature type="compositionally biased region" description="Basic and acidic residues" evidence="1">
    <location>
        <begin position="9"/>
        <end position="29"/>
    </location>
</feature>
<dbReference type="RefSeq" id="WP_205256377.1">
    <property type="nucleotide sequence ID" value="NZ_BAAAPV010000001.1"/>
</dbReference>
<evidence type="ECO:0000256" key="1">
    <source>
        <dbReference type="SAM" id="MobiDB-lite"/>
    </source>
</evidence>
<reference evidence="2" key="1">
    <citation type="submission" date="2021-01" db="EMBL/GenBank/DDBJ databases">
        <title>KCTC 19127 draft genome.</title>
        <authorList>
            <person name="An D."/>
        </authorList>
    </citation>
    <scope>NUCLEOTIDE SEQUENCE</scope>
    <source>
        <strain evidence="2">KCTC 19127</strain>
    </source>
</reference>
<protein>
    <submittedName>
        <fullName evidence="2">Uncharacterized protein</fullName>
    </submittedName>
</protein>
<feature type="compositionally biased region" description="Basic and acidic residues" evidence="1">
    <location>
        <begin position="38"/>
        <end position="48"/>
    </location>
</feature>
<comment type="caution">
    <text evidence="2">The sequence shown here is derived from an EMBL/GenBank/DDBJ whole genome shotgun (WGS) entry which is preliminary data.</text>
</comment>
<keyword evidence="3" id="KW-1185">Reference proteome</keyword>
<organism evidence="2 3">
    <name type="scientific">Nakamurella flavida</name>
    <dbReference type="NCBI Taxonomy" id="363630"/>
    <lineage>
        <taxon>Bacteria</taxon>
        <taxon>Bacillati</taxon>
        <taxon>Actinomycetota</taxon>
        <taxon>Actinomycetes</taxon>
        <taxon>Nakamurellales</taxon>
        <taxon>Nakamurellaceae</taxon>
        <taxon>Nakamurella</taxon>
    </lineage>
</organism>
<evidence type="ECO:0000313" key="3">
    <source>
        <dbReference type="Proteomes" id="UP000663801"/>
    </source>
</evidence>
<accession>A0A938YI14</accession>
<proteinExistence type="predicted"/>
<gene>
    <name evidence="2" type="ORF">JL107_07605</name>
</gene>
<sequence>MPDPTSAVDPERDSTEVIADRDQDFRDAPELGTDDDEGARRLPTRRDDTEDLED</sequence>
<name>A0A938YI14_9ACTN</name>
<evidence type="ECO:0000313" key="2">
    <source>
        <dbReference type="EMBL" id="MBM9476302.1"/>
    </source>
</evidence>
<dbReference type="Proteomes" id="UP000663801">
    <property type="component" value="Unassembled WGS sequence"/>
</dbReference>
<dbReference type="EMBL" id="JAERWL010000006">
    <property type="protein sequence ID" value="MBM9476302.1"/>
    <property type="molecule type" value="Genomic_DNA"/>
</dbReference>